<sequence>MAASFFFLLPTIPCKPRKLTNSYTPKITCSSLETHAKQHLLNLISDQERGVKTQTNSTKRASIVKAIDALASLGTDTVTTGSSLSATWRLLWTTEKEQLFIIEKASLFGTQAGDVLQVIDVEKKVLNNVITFPPHGVFFVRSNIEIGASSKQRVNFRFTSAVLRGENWEIPLPPFGQGWFDTVYLDDEIRVVKDIRGDYLVTTLPSCVVAPERFIYFSNHMNKIISISTFRTEHFLSISTASSFFLSSSSSETLVVEAYIIPGCSGPYIIKDHQTFQLFQKVMKSKRLPTLQCHCQVQQHGCLQLFQSKGYQLFNEASSMSIFLQFRK</sequence>
<protein>
    <recommendedName>
        <fullName evidence="5">Plastid lipid-associated protein/fibrillin conserved domain-containing protein</fullName>
    </recommendedName>
</protein>
<dbReference type="Pfam" id="PF04755">
    <property type="entry name" value="PAP_fibrillin"/>
    <property type="match status" value="1"/>
</dbReference>
<evidence type="ECO:0000313" key="7">
    <source>
        <dbReference type="Proteomes" id="UP000525078"/>
    </source>
</evidence>
<gene>
    <name evidence="6" type="ORF">F8388_009218</name>
</gene>
<evidence type="ECO:0000256" key="2">
    <source>
        <dbReference type="ARBA" id="ARBA00005845"/>
    </source>
</evidence>
<organism evidence="6 7">
    <name type="scientific">Cannabis sativa</name>
    <name type="common">Hemp</name>
    <name type="synonym">Marijuana</name>
    <dbReference type="NCBI Taxonomy" id="3483"/>
    <lineage>
        <taxon>Eukaryota</taxon>
        <taxon>Viridiplantae</taxon>
        <taxon>Streptophyta</taxon>
        <taxon>Embryophyta</taxon>
        <taxon>Tracheophyta</taxon>
        <taxon>Spermatophyta</taxon>
        <taxon>Magnoliopsida</taxon>
        <taxon>eudicotyledons</taxon>
        <taxon>Gunneridae</taxon>
        <taxon>Pentapetalae</taxon>
        <taxon>rosids</taxon>
        <taxon>fabids</taxon>
        <taxon>Rosales</taxon>
        <taxon>Cannabaceae</taxon>
        <taxon>Cannabis</taxon>
    </lineage>
</organism>
<evidence type="ECO:0000256" key="4">
    <source>
        <dbReference type="ARBA" id="ARBA00022946"/>
    </source>
</evidence>
<dbReference type="AlphaFoldDB" id="A0A7J6GJZ6"/>
<keyword evidence="3" id="KW-0934">Plastid</keyword>
<evidence type="ECO:0000256" key="1">
    <source>
        <dbReference type="ARBA" id="ARBA00004474"/>
    </source>
</evidence>
<dbReference type="GO" id="GO:0009536">
    <property type="term" value="C:plastid"/>
    <property type="evidence" value="ECO:0007669"/>
    <property type="project" value="UniProtKB-SubCell"/>
</dbReference>
<dbReference type="InterPro" id="IPR039633">
    <property type="entry name" value="PAP"/>
</dbReference>
<dbReference type="PANTHER" id="PTHR31906">
    <property type="entry name" value="PLASTID-LIPID-ASSOCIATED PROTEIN 4, CHLOROPLASTIC-RELATED"/>
    <property type="match status" value="1"/>
</dbReference>
<feature type="domain" description="Plastid lipid-associated protein/fibrillin conserved" evidence="5">
    <location>
        <begin position="35"/>
        <end position="201"/>
    </location>
</feature>
<comment type="subcellular location">
    <subcellularLocation>
        <location evidence="1">Plastid</location>
    </subcellularLocation>
</comment>
<comment type="similarity">
    <text evidence="2">Belongs to the PAP/fibrillin family.</text>
</comment>
<keyword evidence="4" id="KW-0809">Transit peptide</keyword>
<dbReference type="Proteomes" id="UP000525078">
    <property type="component" value="Unassembled WGS sequence"/>
</dbReference>
<name>A0A7J6GJZ6_CANSA</name>
<evidence type="ECO:0000313" key="6">
    <source>
        <dbReference type="EMBL" id="KAF4383187.1"/>
    </source>
</evidence>
<accession>A0A7J6GJZ6</accession>
<reference evidence="6 7" key="1">
    <citation type="journal article" date="2020" name="bioRxiv">
        <title>Sequence and annotation of 42 cannabis genomes reveals extensive copy number variation in cannabinoid synthesis and pathogen resistance genes.</title>
        <authorList>
            <person name="Mckernan K.J."/>
            <person name="Helbert Y."/>
            <person name="Kane L.T."/>
            <person name="Ebling H."/>
            <person name="Zhang L."/>
            <person name="Liu B."/>
            <person name="Eaton Z."/>
            <person name="Mclaughlin S."/>
            <person name="Kingan S."/>
            <person name="Baybayan P."/>
            <person name="Concepcion G."/>
            <person name="Jordan M."/>
            <person name="Riva A."/>
            <person name="Barbazuk W."/>
            <person name="Harkins T."/>
        </authorList>
    </citation>
    <scope>NUCLEOTIDE SEQUENCE [LARGE SCALE GENOMIC DNA]</scope>
    <source>
        <strain evidence="7">cv. Jamaican Lion 4</strain>
        <tissue evidence="6">Leaf</tissue>
    </source>
</reference>
<comment type="caution">
    <text evidence="6">The sequence shown here is derived from an EMBL/GenBank/DDBJ whole genome shotgun (WGS) entry which is preliminary data.</text>
</comment>
<evidence type="ECO:0000259" key="5">
    <source>
        <dbReference type="Pfam" id="PF04755"/>
    </source>
</evidence>
<dbReference type="EMBL" id="JAATIP010000053">
    <property type="protein sequence ID" value="KAF4383187.1"/>
    <property type="molecule type" value="Genomic_DNA"/>
</dbReference>
<evidence type="ECO:0000256" key="3">
    <source>
        <dbReference type="ARBA" id="ARBA00022640"/>
    </source>
</evidence>
<dbReference type="InterPro" id="IPR006843">
    <property type="entry name" value="PAP/fibrillin_dom"/>
</dbReference>
<proteinExistence type="inferred from homology"/>